<keyword evidence="8" id="KW-1185">Reference proteome</keyword>
<dbReference type="EMBL" id="QOZG01000018">
    <property type="protein sequence ID" value="RCS21650.1"/>
    <property type="molecule type" value="Genomic_DNA"/>
</dbReference>
<evidence type="ECO:0000256" key="1">
    <source>
        <dbReference type="ARBA" id="ARBA00004651"/>
    </source>
</evidence>
<name>A0A368K0Y6_9HYPH</name>
<dbReference type="GO" id="GO:0005886">
    <property type="term" value="C:plasma membrane"/>
    <property type="evidence" value="ECO:0007669"/>
    <property type="project" value="UniProtKB-SubCell"/>
</dbReference>
<evidence type="ECO:0000256" key="2">
    <source>
        <dbReference type="ARBA" id="ARBA00022475"/>
    </source>
</evidence>
<dbReference type="Gene3D" id="1.10.3730.20">
    <property type="match status" value="1"/>
</dbReference>
<evidence type="ECO:0000256" key="4">
    <source>
        <dbReference type="ARBA" id="ARBA00022989"/>
    </source>
</evidence>
<sequence length="118" mass="12868">MAGPLTLSMLVVIVFCVITEIGREVCLKYAADRAPDVMRLLFMPVTWLGTVFWATELFGWMVVLESVPLSIAFPLMALSYVAMVFAGAWFFGESVNFRHGVGVFLITAGVICVGITGL</sequence>
<dbReference type="OrthoDB" id="8371552at2"/>
<feature type="transmembrane region" description="Helical" evidence="6">
    <location>
        <begin position="46"/>
        <end position="64"/>
    </location>
</feature>
<dbReference type="GO" id="GO:0022857">
    <property type="term" value="F:transmembrane transporter activity"/>
    <property type="evidence" value="ECO:0007669"/>
    <property type="project" value="InterPro"/>
</dbReference>
<evidence type="ECO:0000313" key="7">
    <source>
        <dbReference type="EMBL" id="RCS21650.1"/>
    </source>
</evidence>
<feature type="transmembrane region" description="Helical" evidence="6">
    <location>
        <begin position="97"/>
        <end position="117"/>
    </location>
</feature>
<dbReference type="AlphaFoldDB" id="A0A368K0Y6"/>
<gene>
    <name evidence="7" type="ORF">DUT91_22595</name>
</gene>
<dbReference type="SUPFAM" id="SSF103481">
    <property type="entry name" value="Multidrug resistance efflux transporter EmrE"/>
    <property type="match status" value="1"/>
</dbReference>
<keyword evidence="4 6" id="KW-1133">Transmembrane helix</keyword>
<accession>A0A368K0Y6</accession>
<proteinExistence type="predicted"/>
<evidence type="ECO:0000256" key="3">
    <source>
        <dbReference type="ARBA" id="ARBA00022692"/>
    </source>
</evidence>
<evidence type="ECO:0000256" key="6">
    <source>
        <dbReference type="SAM" id="Phobius"/>
    </source>
</evidence>
<dbReference type="Proteomes" id="UP000253420">
    <property type="component" value="Unassembled WGS sequence"/>
</dbReference>
<dbReference type="PANTHER" id="PTHR30561">
    <property type="entry name" value="SMR FAMILY PROTON-DEPENDENT DRUG EFFLUX TRANSPORTER SUGE"/>
    <property type="match status" value="1"/>
</dbReference>
<comment type="caution">
    <text evidence="7">The sequence shown here is derived from an EMBL/GenBank/DDBJ whole genome shotgun (WGS) entry which is preliminary data.</text>
</comment>
<dbReference type="InterPro" id="IPR000390">
    <property type="entry name" value="Small_drug/metabolite_transptr"/>
</dbReference>
<keyword evidence="2" id="KW-1003">Cell membrane</keyword>
<protein>
    <submittedName>
        <fullName evidence="7">Permease</fullName>
    </submittedName>
</protein>
<organism evidence="7 8">
    <name type="scientific">Phyllobacterium salinisoli</name>
    <dbReference type="NCBI Taxonomy" id="1899321"/>
    <lineage>
        <taxon>Bacteria</taxon>
        <taxon>Pseudomonadati</taxon>
        <taxon>Pseudomonadota</taxon>
        <taxon>Alphaproteobacteria</taxon>
        <taxon>Hyphomicrobiales</taxon>
        <taxon>Phyllobacteriaceae</taxon>
        <taxon>Phyllobacterium</taxon>
    </lineage>
</organism>
<dbReference type="InterPro" id="IPR037185">
    <property type="entry name" value="EmrE-like"/>
</dbReference>
<feature type="transmembrane region" description="Helical" evidence="6">
    <location>
        <begin position="71"/>
        <end position="91"/>
    </location>
</feature>
<dbReference type="RefSeq" id="WP_114442723.1">
    <property type="nucleotide sequence ID" value="NZ_QOZG01000018.1"/>
</dbReference>
<evidence type="ECO:0000256" key="5">
    <source>
        <dbReference type="ARBA" id="ARBA00023136"/>
    </source>
</evidence>
<evidence type="ECO:0000313" key="8">
    <source>
        <dbReference type="Proteomes" id="UP000253420"/>
    </source>
</evidence>
<comment type="subcellular location">
    <subcellularLocation>
        <location evidence="1">Cell membrane</location>
        <topology evidence="1">Multi-pass membrane protein</topology>
    </subcellularLocation>
</comment>
<dbReference type="PANTHER" id="PTHR30561:SF9">
    <property type="entry name" value="4-AMINO-4-DEOXY-L-ARABINOSE-PHOSPHOUNDECAPRENOL FLIPPASE SUBUNIT ARNF-RELATED"/>
    <property type="match status" value="1"/>
</dbReference>
<keyword evidence="5 6" id="KW-0472">Membrane</keyword>
<reference evidence="7 8" key="1">
    <citation type="submission" date="2018-07" db="EMBL/GenBank/DDBJ databases">
        <title>The draft genome of Phyllobacterium salinisoli.</title>
        <authorList>
            <person name="Liu L."/>
            <person name="Li L."/>
            <person name="Zhang X."/>
            <person name="Liang L."/>
        </authorList>
    </citation>
    <scope>NUCLEOTIDE SEQUENCE [LARGE SCALE GENOMIC DNA]</scope>
    <source>
        <strain evidence="7 8">LLAN61</strain>
    </source>
</reference>
<keyword evidence="3 6" id="KW-0812">Transmembrane</keyword>